<sequence>MYSCWATVQQWRTKALSSQCVPLINERRSFAVLNHFIRSGSNEYLIMENVLIKSSTSDMMETFQRSESLKSANEINASSSYYENAANEQKNIFKYKYMSTIEYLKIPENGNIMNPVDPMGSVGRNNKTSSLTDGHVDEKLRRAIDIVVGYSRVSSETKERLKSAVTDVHCKTMSEQEACQCYKLAVSYFRTYYNMVEKLLNRANLVKQHKRNMILAAEKNGVEIEVKNEGTEVSNQTSNDESNEIGGNQTKDRKKVRVRRARKDFTRDISTIDKNRIDKCIYDYCGTSVRHSTKADAIRKAVGMVLHEGYTGVDAARATNLTPRTVMKHACVVRAALNLPKVRKSKQQTAYRDGTNENKRKSLVEKVTDSDREIARMLINKEFGCVEAKDVLGPTLELEPKIDKLLREFNYSGDTKKIREAIVKIFTEQNSSGMYKTITELPVTIINSYIRLLKGFLWLENMMKKTKDTVIALPRRGKRRLCSDGERNDVKSTKLVKSSESDGVFSAKKKRKSVTVMPRGVFIGKIDVLALHMENGVENEEQLVKSVISYLISHQYRRSETAQTNMQICLEHVLLDGLSVAETLKIHDGPNEGILEIYHKRCRDAFTALTVDFPTFSVALNLLNEDEKNRSRKKPSRISSVKMEKSVVAGDVTNIDTLKFDTVEKLLISIPEKAKTLLHNYIMKLLDINFPLEKRLIGGLLQMIAKKMALKYVLGDKLLEDCLFCLLLCIMQSICSIYTGFYRSSDYGALKKLKFQTCNTFRYINHFKMNSKATSRNFTKSFSYEAKDSGSTARQSSEELSPIPDSTEVDQPSGSIPEQMEFLVGEDTEQLSDVTDPDIYSTRSSAAKSRGRSSSRFFIWFRRVYPLMRNKKVRYLTVINTILLLINFIMLLFMLALLLNQIILAFRISSIMYDQPSPCIFTYEPWSTCSASCWDGSSNYPQMQRYVNKNSIVQARGGEKPDCPDDLHSRVDLAPCNTFRCPTNLSQYPFTQCYYKDSLKESSGGCYRIRNIPLDDRLIFMDANLTKDCSEAEYKMESIPSSSPSHTGATGTGSDQPAESLPKAKIDSPTEEELPQNEKSPIPSTTDVEQLSEQAPDMFKVSAGEATEEQISPFIRNKKVRLMLIVNFILAVINMLLLLVLITLIIWSIILSAHIRSATGIVKFPCFFTYLEWSDCSSTCRVSGQDYPQRFRKVNKSSIIQARNGGKPECPSNLVDQIDSAPCNTYLCPTNLSSYGFSEHCHYNDANLRTIGGCFKIRDVPLDDRLILIDTNLTEKCDCSSVVHL</sequence>
<dbReference type="EMBL" id="UZAD01013268">
    <property type="protein sequence ID" value="VDN93261.1"/>
    <property type="molecule type" value="Genomic_DNA"/>
</dbReference>
<name>A0A158PS43_BRUPA</name>
<feature type="region of interest" description="Disordered" evidence="1">
    <location>
        <begin position="228"/>
        <end position="255"/>
    </location>
</feature>
<keyword evidence="2" id="KW-0812">Transmembrane</keyword>
<keyword evidence="2" id="KW-0472">Membrane</keyword>
<feature type="compositionally biased region" description="Polar residues" evidence="1">
    <location>
        <begin position="1077"/>
        <end position="1089"/>
    </location>
</feature>
<gene>
    <name evidence="3" type="ORF">BPAG_LOCUS12075</name>
</gene>
<feature type="compositionally biased region" description="Polar residues" evidence="1">
    <location>
        <begin position="231"/>
        <end position="249"/>
    </location>
</feature>
<dbReference type="Proteomes" id="UP000278627">
    <property type="component" value="Unassembled WGS sequence"/>
</dbReference>
<reference evidence="5" key="1">
    <citation type="submission" date="2016-04" db="UniProtKB">
        <authorList>
            <consortium name="WormBaseParasite"/>
        </authorList>
    </citation>
    <scope>IDENTIFICATION</scope>
</reference>
<evidence type="ECO:0000313" key="3">
    <source>
        <dbReference type="EMBL" id="VDN93261.1"/>
    </source>
</evidence>
<protein>
    <submittedName>
        <fullName evidence="5">HTH psq-type domain-containing protein</fullName>
    </submittedName>
</protein>
<evidence type="ECO:0000313" key="5">
    <source>
        <dbReference type="WBParaSite" id="BPAG_0001211301-mRNA-1"/>
    </source>
</evidence>
<accession>A0A158PS43</accession>
<feature type="compositionally biased region" description="Polar residues" evidence="1">
    <location>
        <begin position="789"/>
        <end position="799"/>
    </location>
</feature>
<evidence type="ECO:0000256" key="1">
    <source>
        <dbReference type="SAM" id="MobiDB-lite"/>
    </source>
</evidence>
<feature type="transmembrane region" description="Helical" evidence="2">
    <location>
        <begin position="1124"/>
        <end position="1150"/>
    </location>
</feature>
<dbReference type="WBParaSite" id="BPAG_0001211301-mRNA-1">
    <property type="protein sequence ID" value="BPAG_0001211301-mRNA-1"/>
    <property type="gene ID" value="BPAG_0001211301"/>
</dbReference>
<dbReference type="STRING" id="6280.A0A158PS43"/>
<feature type="region of interest" description="Disordered" evidence="1">
    <location>
        <begin position="1035"/>
        <end position="1089"/>
    </location>
</feature>
<reference evidence="3 4" key="2">
    <citation type="submission" date="2018-11" db="EMBL/GenBank/DDBJ databases">
        <authorList>
            <consortium name="Pathogen Informatics"/>
        </authorList>
    </citation>
    <scope>NUCLEOTIDE SEQUENCE [LARGE SCALE GENOMIC DNA]</scope>
</reference>
<evidence type="ECO:0000313" key="4">
    <source>
        <dbReference type="Proteomes" id="UP000278627"/>
    </source>
</evidence>
<proteinExistence type="predicted"/>
<organism evidence="5">
    <name type="scientific">Brugia pahangi</name>
    <name type="common">Filarial nematode worm</name>
    <dbReference type="NCBI Taxonomy" id="6280"/>
    <lineage>
        <taxon>Eukaryota</taxon>
        <taxon>Metazoa</taxon>
        <taxon>Ecdysozoa</taxon>
        <taxon>Nematoda</taxon>
        <taxon>Chromadorea</taxon>
        <taxon>Rhabditida</taxon>
        <taxon>Spirurina</taxon>
        <taxon>Spiruromorpha</taxon>
        <taxon>Filarioidea</taxon>
        <taxon>Onchocercidae</taxon>
        <taxon>Brugia</taxon>
    </lineage>
</organism>
<keyword evidence="4" id="KW-1185">Reference proteome</keyword>
<feature type="region of interest" description="Disordered" evidence="1">
    <location>
        <begin position="789"/>
        <end position="814"/>
    </location>
</feature>
<evidence type="ECO:0000256" key="2">
    <source>
        <dbReference type="SAM" id="Phobius"/>
    </source>
</evidence>
<feature type="compositionally biased region" description="Polar residues" evidence="1">
    <location>
        <begin position="1039"/>
        <end position="1057"/>
    </location>
</feature>
<feature type="transmembrane region" description="Helical" evidence="2">
    <location>
        <begin position="875"/>
        <end position="899"/>
    </location>
</feature>
<keyword evidence="2" id="KW-1133">Transmembrane helix</keyword>